<feature type="domain" description="Bifunctional inhibitor/plant lipid transfer protein/seed storage helical" evidence="7">
    <location>
        <begin position="31"/>
        <end position="114"/>
    </location>
</feature>
<name>A0AAW2J7G1_9LAMI</name>
<reference evidence="8" key="1">
    <citation type="submission" date="2020-06" db="EMBL/GenBank/DDBJ databases">
        <authorList>
            <person name="Li T."/>
            <person name="Hu X."/>
            <person name="Zhang T."/>
            <person name="Song X."/>
            <person name="Zhang H."/>
            <person name="Dai N."/>
            <person name="Sheng W."/>
            <person name="Hou X."/>
            <person name="Wei L."/>
        </authorList>
    </citation>
    <scope>NUCLEOTIDE SEQUENCE</scope>
    <source>
        <strain evidence="8">G01</strain>
        <tissue evidence="8">Leaf</tissue>
    </source>
</reference>
<keyword evidence="6" id="KW-0732">Signal</keyword>
<dbReference type="InterPro" id="IPR000528">
    <property type="entry name" value="Plant_nsLTP"/>
</dbReference>
<dbReference type="CDD" id="cd01960">
    <property type="entry name" value="nsLTP1"/>
    <property type="match status" value="1"/>
</dbReference>
<evidence type="ECO:0000256" key="2">
    <source>
        <dbReference type="ARBA" id="ARBA00022448"/>
    </source>
</evidence>
<comment type="similarity">
    <text evidence="1 4">Belongs to the plant LTP family.</text>
</comment>
<dbReference type="InterPro" id="IPR036312">
    <property type="entry name" value="Bifun_inhib/LTP/seed_sf"/>
</dbReference>
<protein>
    <recommendedName>
        <fullName evidence="4">Non-specific lipid-transfer protein</fullName>
    </recommendedName>
</protein>
<comment type="caution">
    <text evidence="8">The sequence shown here is derived from an EMBL/GenBank/DDBJ whole genome shotgun (WGS) entry which is preliminary data.</text>
</comment>
<feature type="region of interest" description="Disordered" evidence="5">
    <location>
        <begin position="175"/>
        <end position="239"/>
    </location>
</feature>
<gene>
    <name evidence="8" type="ORF">Sangu_2590900</name>
</gene>
<feature type="signal peptide" evidence="6">
    <location>
        <begin position="1"/>
        <end position="26"/>
    </location>
</feature>
<keyword evidence="3 4" id="KW-0446">Lipid-binding</keyword>
<dbReference type="Pfam" id="PF00234">
    <property type="entry name" value="Tryp_alpha_amyl"/>
    <property type="match status" value="1"/>
</dbReference>
<accession>A0AAW2J7G1</accession>
<dbReference type="Gene3D" id="1.10.110.10">
    <property type="entry name" value="Plant lipid-transfer and hydrophobic proteins"/>
    <property type="match status" value="1"/>
</dbReference>
<evidence type="ECO:0000256" key="5">
    <source>
        <dbReference type="SAM" id="MobiDB-lite"/>
    </source>
</evidence>
<evidence type="ECO:0000256" key="6">
    <source>
        <dbReference type="SAM" id="SignalP"/>
    </source>
</evidence>
<dbReference type="GO" id="GO:0008289">
    <property type="term" value="F:lipid binding"/>
    <property type="evidence" value="ECO:0007669"/>
    <property type="project" value="UniProtKB-KW"/>
</dbReference>
<evidence type="ECO:0000256" key="1">
    <source>
        <dbReference type="ARBA" id="ARBA00009748"/>
    </source>
</evidence>
<proteinExistence type="inferred from homology"/>
<dbReference type="PANTHER" id="PTHR33076">
    <property type="entry name" value="NON-SPECIFIC LIPID-TRANSFER PROTEIN 2-RELATED"/>
    <property type="match status" value="1"/>
</dbReference>
<evidence type="ECO:0000259" key="7">
    <source>
        <dbReference type="SMART" id="SM00499"/>
    </source>
</evidence>
<dbReference type="PRINTS" id="PR00382">
    <property type="entry name" value="LIPIDTRNSFER"/>
</dbReference>
<feature type="chain" id="PRO_5043923824" description="Non-specific lipid-transfer protein" evidence="6">
    <location>
        <begin position="27"/>
        <end position="274"/>
    </location>
</feature>
<dbReference type="SMART" id="SM00499">
    <property type="entry name" value="AAI"/>
    <property type="match status" value="1"/>
</dbReference>
<dbReference type="GO" id="GO:0006869">
    <property type="term" value="P:lipid transport"/>
    <property type="evidence" value="ECO:0007669"/>
    <property type="project" value="InterPro"/>
</dbReference>
<evidence type="ECO:0000256" key="4">
    <source>
        <dbReference type="RuleBase" id="RU000628"/>
    </source>
</evidence>
<comment type="function">
    <text evidence="4">Plant non-specific lipid-transfer proteins transfer phospholipids as well as galactolipids across membranes. May play a role in wax or cutin deposition in the cell walls of expanding epidermal cells and certain secretory tissues.</text>
</comment>
<sequence>MGYSSGRCLAAVVFLALISFSPPVPAEAISCTQALQFLMPCQSFLFGVGEISSSCCVGAQSLARATVSSTDRKTICQCLKQVALSVRINLDNAKQLPQLCKIDVPIPVQLNVNCDEIPMNDVSSRLNQYKNLESKAFRPTEGGQSPCVGYCCHPPVPPPHHRVSMNLEDHSLGMGHENHPGPLPHPTAFPNTEDHSPGMGHGHPPPSHPRCIASLKAEDHSPGIGHGHPPPALPHRSGSLNVEDHSQAWAHDHPLQLFLIAHRSSLNAKIIAQA</sequence>
<dbReference type="EMBL" id="JACGWK010001374">
    <property type="protein sequence ID" value="KAL0290047.1"/>
    <property type="molecule type" value="Genomic_DNA"/>
</dbReference>
<keyword evidence="2 4" id="KW-0813">Transport</keyword>
<dbReference type="InterPro" id="IPR016140">
    <property type="entry name" value="Bifunc_inhib/LTP/seed_store"/>
</dbReference>
<organism evidence="8">
    <name type="scientific">Sesamum angustifolium</name>
    <dbReference type="NCBI Taxonomy" id="2727405"/>
    <lineage>
        <taxon>Eukaryota</taxon>
        <taxon>Viridiplantae</taxon>
        <taxon>Streptophyta</taxon>
        <taxon>Embryophyta</taxon>
        <taxon>Tracheophyta</taxon>
        <taxon>Spermatophyta</taxon>
        <taxon>Magnoliopsida</taxon>
        <taxon>eudicotyledons</taxon>
        <taxon>Gunneridae</taxon>
        <taxon>Pentapetalae</taxon>
        <taxon>asterids</taxon>
        <taxon>lamiids</taxon>
        <taxon>Lamiales</taxon>
        <taxon>Pedaliaceae</taxon>
        <taxon>Sesamum</taxon>
    </lineage>
</organism>
<evidence type="ECO:0000313" key="8">
    <source>
        <dbReference type="EMBL" id="KAL0290047.1"/>
    </source>
</evidence>
<evidence type="ECO:0000256" key="3">
    <source>
        <dbReference type="ARBA" id="ARBA00023121"/>
    </source>
</evidence>
<reference evidence="8" key="2">
    <citation type="journal article" date="2024" name="Plant">
        <title>Genomic evolution and insights into agronomic trait innovations of Sesamum species.</title>
        <authorList>
            <person name="Miao H."/>
            <person name="Wang L."/>
            <person name="Qu L."/>
            <person name="Liu H."/>
            <person name="Sun Y."/>
            <person name="Le M."/>
            <person name="Wang Q."/>
            <person name="Wei S."/>
            <person name="Zheng Y."/>
            <person name="Lin W."/>
            <person name="Duan Y."/>
            <person name="Cao H."/>
            <person name="Xiong S."/>
            <person name="Wang X."/>
            <person name="Wei L."/>
            <person name="Li C."/>
            <person name="Ma Q."/>
            <person name="Ju M."/>
            <person name="Zhao R."/>
            <person name="Li G."/>
            <person name="Mu C."/>
            <person name="Tian Q."/>
            <person name="Mei H."/>
            <person name="Zhang T."/>
            <person name="Gao T."/>
            <person name="Zhang H."/>
        </authorList>
    </citation>
    <scope>NUCLEOTIDE SEQUENCE</scope>
    <source>
        <strain evidence="8">G01</strain>
    </source>
</reference>
<dbReference type="AlphaFoldDB" id="A0AAW2J7G1"/>
<dbReference type="SUPFAM" id="SSF47699">
    <property type="entry name" value="Bifunctional inhibitor/lipid-transfer protein/seed storage 2S albumin"/>
    <property type="match status" value="1"/>
</dbReference>